<accession>A0AAP0KYS5</accession>
<dbReference type="EMBL" id="JBBNAF010000003">
    <property type="protein sequence ID" value="KAK9160354.1"/>
    <property type="molecule type" value="Genomic_DNA"/>
</dbReference>
<evidence type="ECO:0000313" key="2">
    <source>
        <dbReference type="Proteomes" id="UP001420932"/>
    </source>
</evidence>
<organism evidence="1 2">
    <name type="scientific">Stephania yunnanensis</name>
    <dbReference type="NCBI Taxonomy" id="152371"/>
    <lineage>
        <taxon>Eukaryota</taxon>
        <taxon>Viridiplantae</taxon>
        <taxon>Streptophyta</taxon>
        <taxon>Embryophyta</taxon>
        <taxon>Tracheophyta</taxon>
        <taxon>Spermatophyta</taxon>
        <taxon>Magnoliopsida</taxon>
        <taxon>Ranunculales</taxon>
        <taxon>Menispermaceae</taxon>
        <taxon>Menispermoideae</taxon>
        <taxon>Cissampelideae</taxon>
        <taxon>Stephania</taxon>
    </lineage>
</organism>
<reference evidence="1 2" key="1">
    <citation type="submission" date="2024-01" db="EMBL/GenBank/DDBJ databases">
        <title>Genome assemblies of Stephania.</title>
        <authorList>
            <person name="Yang L."/>
        </authorList>
    </citation>
    <scope>NUCLEOTIDE SEQUENCE [LARGE SCALE GENOMIC DNA]</scope>
    <source>
        <strain evidence="1">YNDBR</strain>
        <tissue evidence="1">Leaf</tissue>
    </source>
</reference>
<keyword evidence="2" id="KW-1185">Reference proteome</keyword>
<evidence type="ECO:0000313" key="1">
    <source>
        <dbReference type="EMBL" id="KAK9160354.1"/>
    </source>
</evidence>
<proteinExistence type="predicted"/>
<sequence>MVLVGRTVKKRFLGLGMVKFFDLNSGHFDIVYDSDDLEEDMNIDDVVSALDGGAVEELEEHLAVRRCGRPLKRRSQRGQEVVASMAAEKLRDLSQPIDSRCLIQRGVKEEGSQRAQVRDLTSP</sequence>
<dbReference type="AlphaFoldDB" id="A0AAP0KYS5"/>
<gene>
    <name evidence="1" type="ORF">Syun_006695</name>
</gene>
<comment type="caution">
    <text evidence="1">The sequence shown here is derived from an EMBL/GenBank/DDBJ whole genome shotgun (WGS) entry which is preliminary data.</text>
</comment>
<name>A0AAP0KYS5_9MAGN</name>
<dbReference type="Proteomes" id="UP001420932">
    <property type="component" value="Unassembled WGS sequence"/>
</dbReference>
<protein>
    <submittedName>
        <fullName evidence="1">Uncharacterized protein</fullName>
    </submittedName>
</protein>